<dbReference type="Proteomes" id="UP000178742">
    <property type="component" value="Unassembled WGS sequence"/>
</dbReference>
<evidence type="ECO:0008006" key="4">
    <source>
        <dbReference type="Google" id="ProtNLM"/>
    </source>
</evidence>
<accession>A0A1F6M3W1</accession>
<dbReference type="Pfam" id="PF06961">
    <property type="entry name" value="DUF1294"/>
    <property type="match status" value="1"/>
</dbReference>
<evidence type="ECO:0000313" key="2">
    <source>
        <dbReference type="EMBL" id="OGH66296.1"/>
    </source>
</evidence>
<sequence>MNWFWELSTLLQILIVYFILLNFITFFAYGLDKMKSRGDGKRTPEKTLWLLTLLGGSPAALLAMHYFRHKTKKTSFQAIIIIIIAVQITAGISLYNFLQTQ</sequence>
<keyword evidence="1" id="KW-0472">Membrane</keyword>
<reference evidence="2 3" key="1">
    <citation type="journal article" date="2016" name="Nat. Commun.">
        <title>Thousands of microbial genomes shed light on interconnected biogeochemical processes in an aquifer system.</title>
        <authorList>
            <person name="Anantharaman K."/>
            <person name="Brown C.T."/>
            <person name="Hug L.A."/>
            <person name="Sharon I."/>
            <person name="Castelle C.J."/>
            <person name="Probst A.J."/>
            <person name="Thomas B.C."/>
            <person name="Singh A."/>
            <person name="Wilkins M.J."/>
            <person name="Karaoz U."/>
            <person name="Brodie E.L."/>
            <person name="Williams K.H."/>
            <person name="Hubbard S.S."/>
            <person name="Banfield J.F."/>
        </authorList>
    </citation>
    <scope>NUCLEOTIDE SEQUENCE [LARGE SCALE GENOMIC DNA]</scope>
</reference>
<dbReference type="InterPro" id="IPR010718">
    <property type="entry name" value="DUF1294"/>
</dbReference>
<gene>
    <name evidence="2" type="ORF">A3B90_01705</name>
</gene>
<dbReference type="EMBL" id="MFPX01000021">
    <property type="protein sequence ID" value="OGH66296.1"/>
    <property type="molecule type" value="Genomic_DNA"/>
</dbReference>
<feature type="transmembrane region" description="Helical" evidence="1">
    <location>
        <begin position="7"/>
        <end position="28"/>
    </location>
</feature>
<proteinExistence type="predicted"/>
<name>A0A1F6M3W1_9BACT</name>
<dbReference type="STRING" id="1798676.A3B90_01705"/>
<keyword evidence="1" id="KW-1133">Transmembrane helix</keyword>
<comment type="caution">
    <text evidence="2">The sequence shown here is derived from an EMBL/GenBank/DDBJ whole genome shotgun (WGS) entry which is preliminary data.</text>
</comment>
<feature type="transmembrane region" description="Helical" evidence="1">
    <location>
        <begin position="48"/>
        <end position="67"/>
    </location>
</feature>
<organism evidence="2 3">
    <name type="scientific">Candidatus Magasanikbacteria bacterium RIFCSPHIGHO2_02_FULL_41_13</name>
    <dbReference type="NCBI Taxonomy" id="1798676"/>
    <lineage>
        <taxon>Bacteria</taxon>
        <taxon>Candidatus Magasanikiibacteriota</taxon>
    </lineage>
</organism>
<feature type="transmembrane region" description="Helical" evidence="1">
    <location>
        <begin position="79"/>
        <end position="98"/>
    </location>
</feature>
<dbReference type="AlphaFoldDB" id="A0A1F6M3W1"/>
<evidence type="ECO:0000256" key="1">
    <source>
        <dbReference type="SAM" id="Phobius"/>
    </source>
</evidence>
<keyword evidence="1" id="KW-0812">Transmembrane</keyword>
<evidence type="ECO:0000313" key="3">
    <source>
        <dbReference type="Proteomes" id="UP000178742"/>
    </source>
</evidence>
<protein>
    <recommendedName>
        <fullName evidence="4">Cold-shock protein</fullName>
    </recommendedName>
</protein>